<dbReference type="Pfam" id="PF09931">
    <property type="entry name" value="Phage_phiJL001_Gp84_N"/>
    <property type="match status" value="1"/>
</dbReference>
<accession>A0A521FM39</accession>
<dbReference type="InterPro" id="IPR018964">
    <property type="entry name" value="Phage_phiJL001_Gp84_C"/>
</dbReference>
<sequence>MKLSENMQAHLSSGVTTLCRCWAVTRRDGVVLGFTDHDGDLRFEDVVFRAGSGLTAMALQQGTGLAVDNTEAMGALSDAAISEVDIETGRYDGAEVRCWLVNWADVTQRALQFRGAIGELRRSGSAFQAELLGLTDLLNRPGGRVYQKPCAAVLGDAACGKDLDMPGYRTEVIVSAVEGAVLRFDAVPGFDDGWFRRGVLEVLDGLGAGTRGSIKQDVVHADWREVTLWAPLSGLVTGVRVRLTAGCDKRMETCRLKFANLVNFQGFPDIPGDDWMLAVPVSAAATGGSRR</sequence>
<dbReference type="Pfam" id="PF09356">
    <property type="entry name" value="Phage_BR0599"/>
    <property type="match status" value="1"/>
</dbReference>
<dbReference type="RefSeq" id="WP_142494652.1">
    <property type="nucleotide sequence ID" value="NZ_FXTO01000035.1"/>
</dbReference>
<gene>
    <name evidence="2" type="ORF">SAMN06265173_13511</name>
</gene>
<evidence type="ECO:0000259" key="1">
    <source>
        <dbReference type="Pfam" id="PF09356"/>
    </source>
</evidence>
<protein>
    <recommendedName>
        <fullName evidence="1">Bacteriophage phiJL001 Gp84 C-terminal domain-containing protein</fullName>
    </recommendedName>
</protein>
<dbReference type="AlphaFoldDB" id="A0A521FM39"/>
<dbReference type="NCBIfam" id="TIGR02218">
    <property type="entry name" value="phg_TIGR02218"/>
    <property type="match status" value="1"/>
</dbReference>
<keyword evidence="3" id="KW-1185">Reference proteome</keyword>
<organism evidence="2 3">
    <name type="scientific">Thalassovita litoralis</name>
    <dbReference type="NCBI Taxonomy" id="1010611"/>
    <lineage>
        <taxon>Bacteria</taxon>
        <taxon>Pseudomonadati</taxon>
        <taxon>Pseudomonadota</taxon>
        <taxon>Alphaproteobacteria</taxon>
        <taxon>Rhodobacterales</taxon>
        <taxon>Roseobacteraceae</taxon>
        <taxon>Thalassovita</taxon>
    </lineage>
</organism>
<proteinExistence type="predicted"/>
<feature type="domain" description="Bacteriophage phiJL001 Gp84 C-terminal" evidence="1">
    <location>
        <begin position="193"/>
        <end position="274"/>
    </location>
</feature>
<evidence type="ECO:0000313" key="2">
    <source>
        <dbReference type="EMBL" id="SMO97154.1"/>
    </source>
</evidence>
<dbReference type="EMBL" id="FXTO01000035">
    <property type="protein sequence ID" value="SMO97154.1"/>
    <property type="molecule type" value="Genomic_DNA"/>
</dbReference>
<reference evidence="2 3" key="1">
    <citation type="submission" date="2017-05" db="EMBL/GenBank/DDBJ databases">
        <authorList>
            <person name="Varghese N."/>
            <person name="Submissions S."/>
        </authorList>
    </citation>
    <scope>NUCLEOTIDE SEQUENCE [LARGE SCALE GENOMIC DNA]</scope>
    <source>
        <strain evidence="2 3">DSM 29506</strain>
    </source>
</reference>
<dbReference type="OrthoDB" id="1633386at2"/>
<evidence type="ECO:0000313" key="3">
    <source>
        <dbReference type="Proteomes" id="UP000316030"/>
    </source>
</evidence>
<dbReference type="Proteomes" id="UP000316030">
    <property type="component" value="Unassembled WGS sequence"/>
</dbReference>
<name>A0A521FM39_9RHOB</name>
<dbReference type="InterPro" id="IPR011928">
    <property type="entry name" value="Phage_phiJL001_Gp84"/>
</dbReference>